<dbReference type="Proteomes" id="UP000002281">
    <property type="component" value="Chromosome 31"/>
</dbReference>
<dbReference type="Ensembl" id="ENSECAT00000023164.3">
    <property type="protein sequence ID" value="ENSECAP00000019171.2"/>
    <property type="gene ID" value="ENSECAG00000021637.3"/>
</dbReference>
<dbReference type="FunFam" id="3.60.20.10:FF:000033">
    <property type="entry name" value="Proteasome subunit beta"/>
    <property type="match status" value="1"/>
</dbReference>
<evidence type="ECO:0000256" key="7">
    <source>
        <dbReference type="ARBA" id="ARBA00072311"/>
    </source>
</evidence>
<evidence type="ECO:0007829" key="11">
    <source>
        <dbReference type="PeptideAtlas" id="F6YYB1"/>
    </source>
</evidence>
<dbReference type="SMR" id="F6YYB1"/>
<name>F6YYB1_HORSE</name>
<dbReference type="PaxDb" id="9796-ENSECAP00000019171"/>
<comment type="subunit">
    <text evidence="6">The 26S proteasome consists of a 20S proteasome core and two 19S regulatory subunits. The 20S proteasome core is a barrel-shaped complex made of 28 subunits that are arranged in four stacked rings. The two outer rings are each formed by seven alpha subunits, and the two inner rings are formed by seven beta subunits. The proteolytic activity is exerted by three beta-subunits PSMB5, PSMB6 and PSMB7. Interacts with SERPINB2. Interacts with RFPL4A.</text>
</comment>
<dbReference type="GeneTree" id="ENSGT00550000075035"/>
<dbReference type="CDD" id="cd03757">
    <property type="entry name" value="proteasome_beta_type_1"/>
    <property type="match status" value="1"/>
</dbReference>
<comment type="function">
    <text evidence="5">Non-catalytic component of the 20S core proteasome complex involved in the proteolytic degradation of most intracellular proteins. This complex plays numerous essential roles within the cell by associating with different regulatory particles. Associated with two 19S regulatory particles, forms the 26S proteasome and thus participates in the ATP-dependent degradation of ubiquitinated proteins. The 26S proteasome plays a key role in the maintenance of protein homeostasis by removing misfolded or damaged proteins that could impair cellular functions, and by removing proteins whose functions are no longer required. Associated with the PA200 or PA28, the 20S proteasome mediates ubiquitin-independent protein degradation. This type of proteolysis is required in several pathways including spermatogenesis (20S-PA200 complex) or generation of a subset of MHC class I-presented antigenic peptides (20S-PA28 complex).</text>
</comment>
<evidence type="ECO:0000256" key="3">
    <source>
        <dbReference type="ARBA" id="ARBA00022942"/>
    </source>
</evidence>
<keyword evidence="9" id="KW-1185">Reference proteome</keyword>
<organism evidence="8 9">
    <name type="scientific">Equus caballus</name>
    <name type="common">Horse</name>
    <dbReference type="NCBI Taxonomy" id="9796"/>
    <lineage>
        <taxon>Eukaryota</taxon>
        <taxon>Metazoa</taxon>
        <taxon>Chordata</taxon>
        <taxon>Craniata</taxon>
        <taxon>Vertebrata</taxon>
        <taxon>Euteleostomi</taxon>
        <taxon>Mammalia</taxon>
        <taxon>Eutheria</taxon>
        <taxon>Laurasiatheria</taxon>
        <taxon>Perissodactyla</taxon>
        <taxon>Equidae</taxon>
        <taxon>Equus</taxon>
    </lineage>
</organism>
<dbReference type="HOGENOM" id="CLU_035750_1_1_1"/>
<keyword evidence="4" id="KW-0539">Nucleus</keyword>
<dbReference type="GO" id="GO:0005737">
    <property type="term" value="C:cytoplasm"/>
    <property type="evidence" value="ECO:0000318"/>
    <property type="project" value="GO_Central"/>
</dbReference>
<dbReference type="ExpressionAtlas" id="F6YYB1">
    <property type="expression patterns" value="baseline"/>
</dbReference>
<dbReference type="AlphaFoldDB" id="F6YYB1"/>
<proteinExistence type="evidence at protein level"/>
<comment type="subcellular location">
    <subcellularLocation>
        <location evidence="1">Nucleus</location>
    </subcellularLocation>
</comment>
<dbReference type="PANTHER" id="PTHR32194">
    <property type="entry name" value="METALLOPROTEASE TLDD"/>
    <property type="match status" value="1"/>
</dbReference>
<keyword evidence="3" id="KW-0647">Proteasome</keyword>
<dbReference type="GO" id="GO:0005634">
    <property type="term" value="C:nucleus"/>
    <property type="evidence" value="ECO:0000318"/>
    <property type="project" value="GO_Central"/>
</dbReference>
<reference evidence="8 9" key="1">
    <citation type="journal article" date="2009" name="Science">
        <title>Genome sequence, comparative analysis, and population genetics of the domestic horse.</title>
        <authorList>
            <consortium name="Broad Institute Genome Sequencing Platform"/>
            <consortium name="Broad Institute Whole Genome Assembly Team"/>
            <person name="Wade C.M."/>
            <person name="Giulotto E."/>
            <person name="Sigurdsson S."/>
            <person name="Zoli M."/>
            <person name="Gnerre S."/>
            <person name="Imsland F."/>
            <person name="Lear T.L."/>
            <person name="Adelson D.L."/>
            <person name="Bailey E."/>
            <person name="Bellone R.R."/>
            <person name="Bloecker H."/>
            <person name="Distl O."/>
            <person name="Edgar R.C."/>
            <person name="Garber M."/>
            <person name="Leeb T."/>
            <person name="Mauceli E."/>
            <person name="MacLeod J.N."/>
            <person name="Penedo M.C.T."/>
            <person name="Raison J.M."/>
            <person name="Sharpe T."/>
            <person name="Vogel J."/>
            <person name="Andersson L."/>
            <person name="Antczak D.F."/>
            <person name="Biagi T."/>
            <person name="Binns M.M."/>
            <person name="Chowdhary B.P."/>
            <person name="Coleman S.J."/>
            <person name="Della Valle G."/>
            <person name="Fryc S."/>
            <person name="Guerin G."/>
            <person name="Hasegawa T."/>
            <person name="Hill E.W."/>
            <person name="Jurka J."/>
            <person name="Kiialainen A."/>
            <person name="Lindgren G."/>
            <person name="Liu J."/>
            <person name="Magnani E."/>
            <person name="Mickelson J.R."/>
            <person name="Murray J."/>
            <person name="Nergadze S.G."/>
            <person name="Onofrio R."/>
            <person name="Pedroni S."/>
            <person name="Piras M.F."/>
            <person name="Raudsepp T."/>
            <person name="Rocchi M."/>
            <person name="Roeed K.H."/>
            <person name="Ryder O.A."/>
            <person name="Searle S."/>
            <person name="Skow L."/>
            <person name="Swinburne J.E."/>
            <person name="Syvaenen A.C."/>
            <person name="Tozaki T."/>
            <person name="Valberg S.J."/>
            <person name="Vaudin M."/>
            <person name="White J.R."/>
            <person name="Zody M.C."/>
            <person name="Lander E.S."/>
            <person name="Lindblad-Toh K."/>
        </authorList>
    </citation>
    <scope>NUCLEOTIDE SEQUENCE [LARGE SCALE GENOMIC DNA]</scope>
    <source>
        <strain evidence="8 9">Thoroughbred</strain>
    </source>
</reference>
<dbReference type="GO" id="GO:0005839">
    <property type="term" value="C:proteasome core complex"/>
    <property type="evidence" value="ECO:0000318"/>
    <property type="project" value="GO_Central"/>
</dbReference>
<dbReference type="InterPro" id="IPR029055">
    <property type="entry name" value="Ntn_hydrolases_N"/>
</dbReference>
<evidence type="ECO:0000256" key="2">
    <source>
        <dbReference type="ARBA" id="ARBA00022490"/>
    </source>
</evidence>
<evidence type="ECO:0000313" key="10">
    <source>
        <dbReference type="VGNC" id="VGNC:21939"/>
    </source>
</evidence>
<protein>
    <recommendedName>
        <fullName evidence="7">Proteasome subunit beta type-1</fullName>
    </recommendedName>
</protein>
<reference evidence="8" key="3">
    <citation type="submission" date="2025-09" db="UniProtKB">
        <authorList>
            <consortium name="Ensembl"/>
        </authorList>
    </citation>
    <scope>IDENTIFICATION</scope>
    <source>
        <strain evidence="8">Thoroughbred</strain>
    </source>
</reference>
<evidence type="ECO:0000256" key="1">
    <source>
        <dbReference type="ARBA" id="ARBA00004123"/>
    </source>
</evidence>
<dbReference type="InterPro" id="IPR001353">
    <property type="entry name" value="Proteasome_sua/b"/>
</dbReference>
<dbReference type="PROSITE" id="PS51476">
    <property type="entry name" value="PROTEASOME_BETA_2"/>
    <property type="match status" value="1"/>
</dbReference>
<keyword evidence="11" id="KW-1267">Proteomics identification</keyword>
<reference evidence="8" key="2">
    <citation type="submission" date="2025-08" db="UniProtKB">
        <authorList>
            <consortium name="Ensembl"/>
        </authorList>
    </citation>
    <scope>IDENTIFICATION</scope>
    <source>
        <strain evidence="8">Thoroughbred</strain>
    </source>
</reference>
<sequence length="406" mass="44854">MDTWLISNLGPLRTMLYEHSCTCLPGNIYLGVKLLGHDVCTSSAVLGGANPFSKFGCTNFHSNTVFEFPLLHSFTIFFLYSQTLKFLSITSEFECFLRKENPLHPSAFLLRGCAGTDTPSGGANLQEQRGCEIERPEGAPRGSRKWRRFRRGRHLAVRQQEPRRAMLSSAARLPCSGRDPALEPHGAAGPVQLRFSPYAFNGGTILAIAGEDFSIVASDTRLSEGYSIHTRDSPKCYKLTDKTVIGCSGFHGDCLTLTKIIEARLKMYKHSNNKAMTTGAIAAMLSTILYSRRFFPYYVYNIIGGLDEEGKGAVYSFDPVGSYQRDSFKAGGSASAMLQPLLDNQVGFKNMQNVEHVPLSLDRAMGLVKDVFISAAERDVYTGDALRICIVTKEGIREETVPLRKD</sequence>
<evidence type="ECO:0000256" key="6">
    <source>
        <dbReference type="ARBA" id="ARBA00063672"/>
    </source>
</evidence>
<dbReference type="Pfam" id="PF00227">
    <property type="entry name" value="Proteasome"/>
    <property type="match status" value="1"/>
</dbReference>
<dbReference type="InterPro" id="IPR016050">
    <property type="entry name" value="Proteasome_bsu_CS"/>
</dbReference>
<dbReference type="Bgee" id="ENSECAG00000021637">
    <property type="expression patterns" value="Expressed in zone of skin and 23 other cell types or tissues"/>
</dbReference>
<evidence type="ECO:0000313" key="8">
    <source>
        <dbReference type="Ensembl" id="ENSECAP00000019171.2"/>
    </source>
</evidence>
<gene>
    <name evidence="8 10" type="primary">PSMB1</name>
</gene>
<dbReference type="Gene3D" id="3.60.20.10">
    <property type="entry name" value="Glutamine Phosphoribosylpyrophosphate, subunit 1, domain 1"/>
    <property type="match status" value="1"/>
</dbReference>
<dbReference type="PROSITE" id="PS00854">
    <property type="entry name" value="PROTEASOME_BETA_1"/>
    <property type="match status" value="1"/>
</dbReference>
<accession>F6YYB1</accession>
<evidence type="ECO:0000313" key="9">
    <source>
        <dbReference type="Proteomes" id="UP000002281"/>
    </source>
</evidence>
<dbReference type="GO" id="GO:0051603">
    <property type="term" value="P:proteolysis involved in protein catabolic process"/>
    <property type="evidence" value="ECO:0000318"/>
    <property type="project" value="GO_Central"/>
</dbReference>
<dbReference type="STRING" id="9796.ENSECAP00000019171"/>
<dbReference type="InterPro" id="IPR023333">
    <property type="entry name" value="Proteasome_suB-type"/>
</dbReference>
<evidence type="ECO:0000256" key="5">
    <source>
        <dbReference type="ARBA" id="ARBA00049625"/>
    </source>
</evidence>
<dbReference type="InParanoid" id="F6YYB1"/>
<dbReference type="FunCoup" id="F6YYB1">
    <property type="interactions" value="2619"/>
</dbReference>
<keyword evidence="2" id="KW-0963">Cytoplasm</keyword>
<evidence type="ECO:0000256" key="4">
    <source>
        <dbReference type="ARBA" id="ARBA00023242"/>
    </source>
</evidence>
<dbReference type="SUPFAM" id="SSF56235">
    <property type="entry name" value="N-terminal nucleophile aminohydrolases (Ntn hydrolases)"/>
    <property type="match status" value="1"/>
</dbReference>
<dbReference type="VGNC" id="VGNC:21939">
    <property type="gene designation" value="PSMB1"/>
</dbReference>
<dbReference type="PANTHER" id="PTHR32194:SF2">
    <property type="entry name" value="PROTEASOME SUBUNIT BETA TYPE-1"/>
    <property type="match status" value="1"/>
</dbReference>
<dbReference type="MEROPS" id="T01.990"/>